<dbReference type="KEGG" id="brh:RBRH_01994"/>
<feature type="compositionally biased region" description="Basic and acidic residues" evidence="10">
    <location>
        <begin position="1"/>
        <end position="17"/>
    </location>
</feature>
<comment type="cofactor">
    <cofactor evidence="1">
        <name>Fe(2+)</name>
        <dbReference type="ChEBI" id="CHEBI:29033"/>
    </cofactor>
</comment>
<dbReference type="Pfam" id="PF03405">
    <property type="entry name" value="FA_desaturase_2"/>
    <property type="match status" value="1"/>
</dbReference>
<proteinExistence type="inferred from homology"/>
<evidence type="ECO:0000256" key="1">
    <source>
        <dbReference type="ARBA" id="ARBA00001954"/>
    </source>
</evidence>
<dbReference type="STRING" id="882378.RBRH_01994"/>
<dbReference type="Gene3D" id="1.10.620.20">
    <property type="entry name" value="Ribonucleotide Reductase, subunit A"/>
    <property type="match status" value="1"/>
</dbReference>
<protein>
    <submittedName>
        <fullName evidence="11">Uncharacterized protein</fullName>
    </submittedName>
</protein>
<dbReference type="InterPro" id="IPR005067">
    <property type="entry name" value="Fatty_acid_desaturase-2"/>
</dbReference>
<evidence type="ECO:0000256" key="9">
    <source>
        <dbReference type="ARBA" id="ARBA00023160"/>
    </source>
</evidence>
<dbReference type="eggNOG" id="COG1633">
    <property type="taxonomic scope" value="Bacteria"/>
</dbReference>
<dbReference type="Proteomes" id="UP000007437">
    <property type="component" value="Chromosome"/>
</dbReference>
<keyword evidence="7" id="KW-0408">Iron</keyword>
<feature type="region of interest" description="Disordered" evidence="10">
    <location>
        <begin position="1"/>
        <end position="31"/>
    </location>
</feature>
<accession>E5AL20</accession>
<comment type="similarity">
    <text evidence="2">Belongs to the fatty acid desaturase type 2 family.</text>
</comment>
<evidence type="ECO:0000256" key="8">
    <source>
        <dbReference type="ARBA" id="ARBA00023098"/>
    </source>
</evidence>
<keyword evidence="8" id="KW-0443">Lipid metabolism</keyword>
<dbReference type="GO" id="GO:0046872">
    <property type="term" value="F:metal ion binding"/>
    <property type="evidence" value="ECO:0007669"/>
    <property type="project" value="UniProtKB-KW"/>
</dbReference>
<dbReference type="InterPro" id="IPR012348">
    <property type="entry name" value="RNR-like"/>
</dbReference>
<evidence type="ECO:0000256" key="10">
    <source>
        <dbReference type="SAM" id="MobiDB-lite"/>
    </source>
</evidence>
<keyword evidence="6" id="KW-0560">Oxidoreductase</keyword>
<reference evidence="11 12" key="1">
    <citation type="journal article" date="2011" name="J. Bacteriol.">
        <title>Complete genome sequence of Burkholderia rhizoxinica, an endosymbiont of Rhizopus microsporus.</title>
        <authorList>
            <person name="Lackner G."/>
            <person name="Moebius N."/>
            <person name="Partida-Martinez L."/>
            <person name="Hertweck C."/>
        </authorList>
    </citation>
    <scope>NUCLEOTIDE SEQUENCE [LARGE SCALE GENOMIC DNA]</scope>
    <source>
        <strain evidence="12">DSM 19002 / CIP 109453 / HKI 454</strain>
    </source>
</reference>
<evidence type="ECO:0000313" key="12">
    <source>
        <dbReference type="Proteomes" id="UP000007437"/>
    </source>
</evidence>
<dbReference type="CDD" id="cd00657">
    <property type="entry name" value="Ferritin_like"/>
    <property type="match status" value="1"/>
</dbReference>
<dbReference type="InterPro" id="IPR009078">
    <property type="entry name" value="Ferritin-like_SF"/>
</dbReference>
<evidence type="ECO:0000256" key="5">
    <source>
        <dbReference type="ARBA" id="ARBA00022832"/>
    </source>
</evidence>
<keyword evidence="5" id="KW-0276">Fatty acid metabolism</keyword>
<evidence type="ECO:0000256" key="2">
    <source>
        <dbReference type="ARBA" id="ARBA00008749"/>
    </source>
</evidence>
<name>E5AL20_MYCRK</name>
<evidence type="ECO:0000256" key="6">
    <source>
        <dbReference type="ARBA" id="ARBA00023002"/>
    </source>
</evidence>
<evidence type="ECO:0000313" key="11">
    <source>
        <dbReference type="EMBL" id="CBW75977.1"/>
    </source>
</evidence>
<dbReference type="HOGENOM" id="CLU_076834_0_0_4"/>
<organism evidence="11 12">
    <name type="scientific">Mycetohabitans rhizoxinica (strain DSM 19002 / CIP 109453 / HKI 454)</name>
    <name type="common">Paraburkholderia rhizoxinica</name>
    <dbReference type="NCBI Taxonomy" id="882378"/>
    <lineage>
        <taxon>Bacteria</taxon>
        <taxon>Pseudomonadati</taxon>
        <taxon>Pseudomonadota</taxon>
        <taxon>Betaproteobacteria</taxon>
        <taxon>Burkholderiales</taxon>
        <taxon>Burkholderiaceae</taxon>
        <taxon>Mycetohabitans</taxon>
    </lineage>
</organism>
<evidence type="ECO:0000256" key="4">
    <source>
        <dbReference type="ARBA" id="ARBA00022723"/>
    </source>
</evidence>
<gene>
    <name evidence="11" type="ordered locus">RBRH_01994</name>
</gene>
<evidence type="ECO:0000256" key="3">
    <source>
        <dbReference type="ARBA" id="ARBA00022516"/>
    </source>
</evidence>
<evidence type="ECO:0000256" key="7">
    <source>
        <dbReference type="ARBA" id="ARBA00023004"/>
    </source>
</evidence>
<keyword evidence="4" id="KW-0479">Metal-binding</keyword>
<keyword evidence="9" id="KW-0275">Fatty acid biosynthesis</keyword>
<dbReference type="EMBL" id="FR687359">
    <property type="protein sequence ID" value="CBW75977.1"/>
    <property type="molecule type" value="Genomic_DNA"/>
</dbReference>
<dbReference type="GO" id="GO:0045300">
    <property type="term" value="F:stearoyl-[ACP] desaturase activity"/>
    <property type="evidence" value="ECO:0007669"/>
    <property type="project" value="InterPro"/>
</dbReference>
<keyword evidence="3" id="KW-0444">Lipid biosynthesis</keyword>
<sequence length="303" mass="35367">MQKSRTDTRIKDCEQGRRHAGAQASEEKMQTDTQTVLPWRIEDIDLSRIDRSRAAVNEDLLLLLCAASFIESGSDLYTSNLSAFFDGDPEVSGWLNQHWEHEELQHGRALKAYINYVWPEFDWDLAFEHFFDEYSKTCSLEEFEKTRALEMVARCVVETGTATLYRAINECSDEPVLKQITDNIRSDEVRHYKYFFRFFKKYNQIEGNGRLAVLGALMRRVMEIKNEDSEIALRHVFAVRYPAQVRNSAYMREKVARVNTLVRRHMSADMCVKMLLKPLDLPAKIQPGVHYPLAKITQHVFFR</sequence>
<dbReference type="GO" id="GO:0006633">
    <property type="term" value="P:fatty acid biosynthetic process"/>
    <property type="evidence" value="ECO:0007669"/>
    <property type="project" value="UniProtKB-KW"/>
</dbReference>
<dbReference type="SUPFAM" id="SSF47240">
    <property type="entry name" value="Ferritin-like"/>
    <property type="match status" value="1"/>
</dbReference>
<dbReference type="AlphaFoldDB" id="E5AL20"/>